<comment type="subcellular location">
    <subcellularLocation>
        <location evidence="1">Cell membrane</location>
        <topology evidence="1">Multi-pass membrane protein</topology>
    </subcellularLocation>
</comment>
<dbReference type="Proteomes" id="UP000515163">
    <property type="component" value="Unplaced"/>
</dbReference>
<evidence type="ECO:0000313" key="16">
    <source>
        <dbReference type="RefSeq" id="XP_031556987.1"/>
    </source>
</evidence>
<feature type="transmembrane region" description="Helical" evidence="11">
    <location>
        <begin position="116"/>
        <end position="135"/>
    </location>
</feature>
<proteinExistence type="inferred from homology"/>
<dbReference type="PANTHER" id="PTHR24246:SF27">
    <property type="entry name" value="ADENOSINE RECEPTOR, ISOFORM A"/>
    <property type="match status" value="1"/>
</dbReference>
<keyword evidence="9 10" id="KW-0807">Transducer</keyword>
<dbReference type="OrthoDB" id="5960344at2759"/>
<feature type="transmembrane region" description="Helical" evidence="11">
    <location>
        <begin position="12"/>
        <end position="31"/>
    </location>
</feature>
<dbReference type="RefSeq" id="XP_031556987.1">
    <property type="nucleotide sequence ID" value="XM_031701127.1"/>
</dbReference>
<dbReference type="RefSeq" id="XP_031556988.1">
    <property type="nucleotide sequence ID" value="XM_031701128.1"/>
</dbReference>
<keyword evidence="3 10" id="KW-0812">Transmembrane</keyword>
<feature type="transmembrane region" description="Helical" evidence="11">
    <location>
        <begin position="43"/>
        <end position="64"/>
    </location>
</feature>
<dbReference type="AlphaFoldDB" id="A0A6P8HMR2"/>
<comment type="similarity">
    <text evidence="10">Belongs to the G-protein coupled receptor 1 family.</text>
</comment>
<dbReference type="PROSITE" id="PS00237">
    <property type="entry name" value="G_PROTEIN_RECEP_F1_1"/>
    <property type="match status" value="1"/>
</dbReference>
<sequence>MSDFSTEVMVPLSIISFLVVTTNIAVCLLVFKIKNMRTYTNGFVVSLALSDILTGVTLIIQYTIELHYQSRIAINILYALVLFCGVWNICAVTYDRYLAVVRPFSYRTVIPKFFKISLPLIWTLSLTIASLPAFAWKGNINLLINKVYIFFTFFFCAVLPFTIIIYANLRIFMTVRKCVKKERELSISTEAPRQDVKDSKHRAKKISTEAKVAKVFAIAASMLILSWFPVFIHSGAFVFNNPGIVPKEILNISPFTIALGSLVNPILYSFMKPDFRHAIEKILRRRGGNDIRFHRSSFLPSFVGSESNAFFSEKNNNKNKNNSIPRRSWASICNNDTTCRLESQSKNLLSVESAI</sequence>
<evidence type="ECO:0000313" key="14">
    <source>
        <dbReference type="RefSeq" id="XP_031556985.1"/>
    </source>
</evidence>
<dbReference type="PROSITE" id="PS50262">
    <property type="entry name" value="G_PROTEIN_RECEP_F1_2"/>
    <property type="match status" value="1"/>
</dbReference>
<keyword evidence="7 10" id="KW-0675">Receptor</keyword>
<evidence type="ECO:0000256" key="9">
    <source>
        <dbReference type="ARBA" id="ARBA00023224"/>
    </source>
</evidence>
<dbReference type="GO" id="GO:0005886">
    <property type="term" value="C:plasma membrane"/>
    <property type="evidence" value="ECO:0007669"/>
    <property type="project" value="UniProtKB-SubCell"/>
</dbReference>
<evidence type="ECO:0000256" key="2">
    <source>
        <dbReference type="ARBA" id="ARBA00022475"/>
    </source>
</evidence>
<evidence type="ECO:0000256" key="10">
    <source>
        <dbReference type="RuleBase" id="RU000688"/>
    </source>
</evidence>
<gene>
    <name evidence="14 15 16 17" type="primary">LOC116293668</name>
</gene>
<evidence type="ECO:0000313" key="17">
    <source>
        <dbReference type="RefSeq" id="XP_031556988.1"/>
    </source>
</evidence>
<keyword evidence="5 10" id="KW-0297">G-protein coupled receptor</keyword>
<evidence type="ECO:0000256" key="11">
    <source>
        <dbReference type="SAM" id="Phobius"/>
    </source>
</evidence>
<evidence type="ECO:0000313" key="13">
    <source>
        <dbReference type="Proteomes" id="UP000515163"/>
    </source>
</evidence>
<evidence type="ECO:0000256" key="4">
    <source>
        <dbReference type="ARBA" id="ARBA00022989"/>
    </source>
</evidence>
<keyword evidence="8" id="KW-0325">Glycoprotein</keyword>
<feature type="transmembrane region" description="Helical" evidence="11">
    <location>
        <begin position="212"/>
        <end position="232"/>
    </location>
</feature>
<evidence type="ECO:0000256" key="6">
    <source>
        <dbReference type="ARBA" id="ARBA00023136"/>
    </source>
</evidence>
<evidence type="ECO:0000256" key="3">
    <source>
        <dbReference type="ARBA" id="ARBA00022692"/>
    </source>
</evidence>
<dbReference type="Gene3D" id="1.20.1070.10">
    <property type="entry name" value="Rhodopsin 7-helix transmembrane proteins"/>
    <property type="match status" value="1"/>
</dbReference>
<evidence type="ECO:0000256" key="8">
    <source>
        <dbReference type="ARBA" id="ARBA00023180"/>
    </source>
</evidence>
<dbReference type="InterPro" id="IPR017452">
    <property type="entry name" value="GPCR_Rhodpsn_7TM"/>
</dbReference>
<feature type="transmembrane region" description="Helical" evidence="11">
    <location>
        <begin position="147"/>
        <end position="167"/>
    </location>
</feature>
<dbReference type="Pfam" id="PF00001">
    <property type="entry name" value="7tm_1"/>
    <property type="match status" value="1"/>
</dbReference>
<dbReference type="KEGG" id="aten:116293668"/>
<keyword evidence="2" id="KW-1003">Cell membrane</keyword>
<dbReference type="SMART" id="SM01381">
    <property type="entry name" value="7TM_GPCR_Srsx"/>
    <property type="match status" value="1"/>
</dbReference>
<evidence type="ECO:0000313" key="15">
    <source>
        <dbReference type="RefSeq" id="XP_031556986.1"/>
    </source>
</evidence>
<evidence type="ECO:0000259" key="12">
    <source>
        <dbReference type="PROSITE" id="PS50262"/>
    </source>
</evidence>
<evidence type="ECO:0000256" key="7">
    <source>
        <dbReference type="ARBA" id="ARBA00023170"/>
    </source>
</evidence>
<dbReference type="InterPro" id="IPR000276">
    <property type="entry name" value="GPCR_Rhodpsn"/>
</dbReference>
<feature type="transmembrane region" description="Helical" evidence="11">
    <location>
        <begin position="252"/>
        <end position="271"/>
    </location>
</feature>
<feature type="domain" description="G-protein coupled receptors family 1 profile" evidence="12">
    <location>
        <begin position="22"/>
        <end position="268"/>
    </location>
</feature>
<keyword evidence="4 11" id="KW-1133">Transmembrane helix</keyword>
<reference evidence="14 15" key="1">
    <citation type="submission" date="2025-04" db="UniProtKB">
        <authorList>
            <consortium name="RefSeq"/>
        </authorList>
    </citation>
    <scope>IDENTIFICATION</scope>
    <source>
        <tissue evidence="14 15">Tentacle</tissue>
    </source>
</reference>
<evidence type="ECO:0000256" key="5">
    <source>
        <dbReference type="ARBA" id="ARBA00023040"/>
    </source>
</evidence>
<dbReference type="RefSeq" id="XP_031556985.1">
    <property type="nucleotide sequence ID" value="XM_031701125.1"/>
</dbReference>
<dbReference type="RefSeq" id="XP_031556986.1">
    <property type="nucleotide sequence ID" value="XM_031701126.1"/>
</dbReference>
<name>A0A6P8HMR2_ACTTE</name>
<evidence type="ECO:0000256" key="1">
    <source>
        <dbReference type="ARBA" id="ARBA00004651"/>
    </source>
</evidence>
<organism evidence="13 15">
    <name type="scientific">Actinia tenebrosa</name>
    <name type="common">Australian red waratah sea anemone</name>
    <dbReference type="NCBI Taxonomy" id="6105"/>
    <lineage>
        <taxon>Eukaryota</taxon>
        <taxon>Metazoa</taxon>
        <taxon>Cnidaria</taxon>
        <taxon>Anthozoa</taxon>
        <taxon>Hexacorallia</taxon>
        <taxon>Actiniaria</taxon>
        <taxon>Actiniidae</taxon>
        <taxon>Actinia</taxon>
    </lineage>
</organism>
<dbReference type="PANTHER" id="PTHR24246">
    <property type="entry name" value="OLFACTORY RECEPTOR AND ADENOSINE RECEPTOR"/>
    <property type="match status" value="1"/>
</dbReference>
<accession>A0A6P8HMR2</accession>
<dbReference type="GO" id="GO:0004930">
    <property type="term" value="F:G protein-coupled receptor activity"/>
    <property type="evidence" value="ECO:0007669"/>
    <property type="project" value="UniProtKB-KW"/>
</dbReference>
<keyword evidence="6 11" id="KW-0472">Membrane</keyword>
<protein>
    <submittedName>
        <fullName evidence="14 15">Probable G-protein coupled receptor No9</fullName>
    </submittedName>
</protein>
<dbReference type="PRINTS" id="PR00237">
    <property type="entry name" value="GPCRRHODOPSN"/>
</dbReference>
<dbReference type="SUPFAM" id="SSF81321">
    <property type="entry name" value="Family A G protein-coupled receptor-like"/>
    <property type="match status" value="1"/>
</dbReference>
<feature type="transmembrane region" description="Helical" evidence="11">
    <location>
        <begin position="76"/>
        <end position="95"/>
    </location>
</feature>
<keyword evidence="13" id="KW-1185">Reference proteome</keyword>
<dbReference type="GeneID" id="116293668"/>